<dbReference type="AlphaFoldDB" id="A0AAD6XVP5"/>
<proteinExistence type="predicted"/>
<evidence type="ECO:0008006" key="3">
    <source>
        <dbReference type="Google" id="ProtNLM"/>
    </source>
</evidence>
<dbReference type="EMBL" id="JARJCW010000173">
    <property type="protein sequence ID" value="KAJ7189556.1"/>
    <property type="molecule type" value="Genomic_DNA"/>
</dbReference>
<gene>
    <name evidence="1" type="ORF">GGX14DRAFT_609006</name>
</gene>
<reference evidence="1" key="1">
    <citation type="submission" date="2023-03" db="EMBL/GenBank/DDBJ databases">
        <title>Massive genome expansion in bonnet fungi (Mycena s.s.) driven by repeated elements and novel gene families across ecological guilds.</title>
        <authorList>
            <consortium name="Lawrence Berkeley National Laboratory"/>
            <person name="Harder C.B."/>
            <person name="Miyauchi S."/>
            <person name="Viragh M."/>
            <person name="Kuo A."/>
            <person name="Thoen E."/>
            <person name="Andreopoulos B."/>
            <person name="Lu D."/>
            <person name="Skrede I."/>
            <person name="Drula E."/>
            <person name="Henrissat B."/>
            <person name="Morin E."/>
            <person name="Kohler A."/>
            <person name="Barry K."/>
            <person name="LaButti K."/>
            <person name="Morin E."/>
            <person name="Salamov A."/>
            <person name="Lipzen A."/>
            <person name="Mereny Z."/>
            <person name="Hegedus B."/>
            <person name="Baldrian P."/>
            <person name="Stursova M."/>
            <person name="Weitz H."/>
            <person name="Taylor A."/>
            <person name="Grigoriev I.V."/>
            <person name="Nagy L.G."/>
            <person name="Martin F."/>
            <person name="Kauserud H."/>
        </authorList>
    </citation>
    <scope>NUCLEOTIDE SEQUENCE</scope>
    <source>
        <strain evidence="1">9144</strain>
    </source>
</reference>
<evidence type="ECO:0000313" key="1">
    <source>
        <dbReference type="EMBL" id="KAJ7189556.1"/>
    </source>
</evidence>
<name>A0AAD6XVP5_9AGAR</name>
<keyword evidence="2" id="KW-1185">Reference proteome</keyword>
<dbReference type="Proteomes" id="UP001219525">
    <property type="component" value="Unassembled WGS sequence"/>
</dbReference>
<sequence>MKFPGPALPLDVLRPILDELTDRRDLRACVLVSRTFHRVATPLLYAVLDARVLKNPAAHPSATLLQCPHLAKYVRHITETAAVHRCHPDITEHILRAHALCTNLRSMTWIDDLPCPASDGFFLSLISIVRHLPLRCLTVRTHSDLADEAWAQLTTLTGLQKISIWCLEAPPFRLRDGWTDRLRNTLTHLELGVMLSGLVMLQDLRLKGAPSTAIPTILALLPNLRTLDTEYLVRRAPPIPLANPRAMAALRHLTVRTSSSGSPQLWAWITMILPRAGLETLKLHVFTLHHLGHTRIPRTFLRDLATHQADSLVHFLAGDAELALADVAYLCAMFPRLESLECLVVASDVAAIAAAVEKAVNLRTLRLRVQWRDAQPPLTLEQARYWMLRDDSSLLRVVGINSVVYIGKWILDPEGDLKFEVVPDAKRDKWNT</sequence>
<evidence type="ECO:0000313" key="2">
    <source>
        <dbReference type="Proteomes" id="UP001219525"/>
    </source>
</evidence>
<organism evidence="1 2">
    <name type="scientific">Mycena pura</name>
    <dbReference type="NCBI Taxonomy" id="153505"/>
    <lineage>
        <taxon>Eukaryota</taxon>
        <taxon>Fungi</taxon>
        <taxon>Dikarya</taxon>
        <taxon>Basidiomycota</taxon>
        <taxon>Agaricomycotina</taxon>
        <taxon>Agaricomycetes</taxon>
        <taxon>Agaricomycetidae</taxon>
        <taxon>Agaricales</taxon>
        <taxon>Marasmiineae</taxon>
        <taxon>Mycenaceae</taxon>
        <taxon>Mycena</taxon>
    </lineage>
</organism>
<protein>
    <recommendedName>
        <fullName evidence="3">F-box domain-containing protein</fullName>
    </recommendedName>
</protein>
<dbReference type="SUPFAM" id="SSF52047">
    <property type="entry name" value="RNI-like"/>
    <property type="match status" value="1"/>
</dbReference>
<comment type="caution">
    <text evidence="1">The sequence shown here is derived from an EMBL/GenBank/DDBJ whole genome shotgun (WGS) entry which is preliminary data.</text>
</comment>
<dbReference type="Gene3D" id="3.80.10.10">
    <property type="entry name" value="Ribonuclease Inhibitor"/>
    <property type="match status" value="1"/>
</dbReference>
<dbReference type="InterPro" id="IPR032675">
    <property type="entry name" value="LRR_dom_sf"/>
</dbReference>
<accession>A0AAD6XVP5</accession>